<gene>
    <name evidence="8 9" type="primary">ybeY</name>
    <name evidence="9" type="ORF">NLF92_01740</name>
</gene>
<organism evidence="9 10">
    <name type="scientific">Opacimonas viscosa</name>
    <dbReference type="NCBI Taxonomy" id="2961944"/>
    <lineage>
        <taxon>Bacteria</taxon>
        <taxon>Pseudomonadati</taxon>
        <taxon>Pseudomonadota</taxon>
        <taxon>Gammaproteobacteria</taxon>
        <taxon>Alteromonadales</taxon>
        <taxon>Alteromonadaceae</taxon>
        <taxon>Opacimonas</taxon>
    </lineage>
</organism>
<dbReference type="Gene3D" id="3.40.390.30">
    <property type="entry name" value="Metalloproteases ('zincins'), catalytic domain"/>
    <property type="match status" value="1"/>
</dbReference>
<dbReference type="Pfam" id="PF02130">
    <property type="entry name" value="YbeY"/>
    <property type="match status" value="1"/>
</dbReference>
<protein>
    <recommendedName>
        <fullName evidence="8">Endoribonuclease YbeY</fullName>
        <ecNumber evidence="8">3.1.-.-</ecNumber>
    </recommendedName>
</protein>
<dbReference type="HAMAP" id="MF_00009">
    <property type="entry name" value="Endoribonucl_YbeY"/>
    <property type="match status" value="1"/>
</dbReference>
<proteinExistence type="inferred from homology"/>
<reference evidence="9" key="1">
    <citation type="submission" date="2022-07" db="EMBL/GenBank/DDBJ databases">
        <title>Characterization of the Novel Bacterium Alteromonas immobilis LMIT006 and Alteromonas gregis LMIT007.</title>
        <authorList>
            <person name="Lin X."/>
        </authorList>
    </citation>
    <scope>NUCLEOTIDE SEQUENCE</scope>
    <source>
        <strain evidence="9">LMIT007</strain>
    </source>
</reference>
<keyword evidence="6 8" id="KW-0378">Hydrolase</keyword>
<feature type="binding site" evidence="8">
    <location>
        <position position="129"/>
    </location>
    <ligand>
        <name>Zn(2+)</name>
        <dbReference type="ChEBI" id="CHEBI:29105"/>
        <note>catalytic</note>
    </ligand>
</feature>
<evidence type="ECO:0000256" key="6">
    <source>
        <dbReference type="ARBA" id="ARBA00022801"/>
    </source>
</evidence>
<keyword evidence="5 8" id="KW-0255">Endonuclease</keyword>
<dbReference type="Proteomes" id="UP001165413">
    <property type="component" value="Unassembled WGS sequence"/>
</dbReference>
<keyword evidence="7 8" id="KW-0862">Zinc</keyword>
<dbReference type="GO" id="GO:0004521">
    <property type="term" value="F:RNA endonuclease activity"/>
    <property type="evidence" value="ECO:0007669"/>
    <property type="project" value="UniProtKB-UniRule"/>
</dbReference>
<sequence>MTTNHTTAVTIDIQNPLGLTDIPSLEVLQQAISLVCQTFNNNKGEVTLRFVDESESQALNACYRDKDKPTNVLSFPAELPDFIPSDLLGDLVLCHSVIVAEAKQQNKPLDHHYIHLCVHGTLHLLGFDHIDDDEAEIMEQHEITLLAQLSIDDPYQDH</sequence>
<dbReference type="EMBL" id="JANATA010000001">
    <property type="protein sequence ID" value="MCP3427662.1"/>
    <property type="molecule type" value="Genomic_DNA"/>
</dbReference>
<evidence type="ECO:0000256" key="5">
    <source>
        <dbReference type="ARBA" id="ARBA00022759"/>
    </source>
</evidence>
<feature type="binding site" evidence="8">
    <location>
        <position position="119"/>
    </location>
    <ligand>
        <name>Zn(2+)</name>
        <dbReference type="ChEBI" id="CHEBI:29105"/>
        <note>catalytic</note>
    </ligand>
</feature>
<keyword evidence="2 8" id="KW-0690">Ribosome biogenesis</keyword>
<name>A0AA41WW50_9ALTE</name>
<dbReference type="PANTHER" id="PTHR46986:SF1">
    <property type="entry name" value="ENDORIBONUCLEASE YBEY, CHLOROPLASTIC"/>
    <property type="match status" value="1"/>
</dbReference>
<evidence type="ECO:0000256" key="2">
    <source>
        <dbReference type="ARBA" id="ARBA00022517"/>
    </source>
</evidence>
<keyword evidence="8" id="KW-0698">rRNA processing</keyword>
<evidence type="ECO:0000256" key="4">
    <source>
        <dbReference type="ARBA" id="ARBA00022723"/>
    </source>
</evidence>
<dbReference type="GO" id="GO:0006364">
    <property type="term" value="P:rRNA processing"/>
    <property type="evidence" value="ECO:0007669"/>
    <property type="project" value="UniProtKB-UniRule"/>
</dbReference>
<dbReference type="InterPro" id="IPR002036">
    <property type="entry name" value="YbeY"/>
</dbReference>
<dbReference type="GO" id="GO:0008270">
    <property type="term" value="F:zinc ion binding"/>
    <property type="evidence" value="ECO:0007669"/>
    <property type="project" value="UniProtKB-UniRule"/>
</dbReference>
<dbReference type="PANTHER" id="PTHR46986">
    <property type="entry name" value="ENDORIBONUCLEASE YBEY, CHLOROPLASTIC"/>
    <property type="match status" value="1"/>
</dbReference>
<dbReference type="SUPFAM" id="SSF55486">
    <property type="entry name" value="Metalloproteases ('zincins'), catalytic domain"/>
    <property type="match status" value="1"/>
</dbReference>
<comment type="subcellular location">
    <subcellularLocation>
        <location evidence="8">Cytoplasm</location>
    </subcellularLocation>
</comment>
<accession>A0AA41WW50</accession>
<dbReference type="InterPro" id="IPR023091">
    <property type="entry name" value="MetalPrtase_cat_dom_sf_prd"/>
</dbReference>
<evidence type="ECO:0000313" key="9">
    <source>
        <dbReference type="EMBL" id="MCP3427662.1"/>
    </source>
</evidence>
<keyword evidence="3 8" id="KW-0540">Nuclease</keyword>
<dbReference type="AlphaFoldDB" id="A0AA41WW50"/>
<evidence type="ECO:0000313" key="10">
    <source>
        <dbReference type="Proteomes" id="UP001165413"/>
    </source>
</evidence>
<dbReference type="PROSITE" id="PS01306">
    <property type="entry name" value="UPF0054"/>
    <property type="match status" value="1"/>
</dbReference>
<keyword evidence="8" id="KW-0963">Cytoplasm</keyword>
<evidence type="ECO:0000256" key="8">
    <source>
        <dbReference type="HAMAP-Rule" id="MF_00009"/>
    </source>
</evidence>
<dbReference type="InterPro" id="IPR020549">
    <property type="entry name" value="YbeY_CS"/>
</dbReference>
<dbReference type="RefSeq" id="WP_254098213.1">
    <property type="nucleotide sequence ID" value="NZ_JANATA010000001.1"/>
</dbReference>
<feature type="binding site" evidence="8">
    <location>
        <position position="123"/>
    </location>
    <ligand>
        <name>Zn(2+)</name>
        <dbReference type="ChEBI" id="CHEBI:29105"/>
        <note>catalytic</note>
    </ligand>
</feature>
<comment type="cofactor">
    <cofactor evidence="8">
        <name>Zn(2+)</name>
        <dbReference type="ChEBI" id="CHEBI:29105"/>
    </cofactor>
    <text evidence="8">Binds 1 zinc ion.</text>
</comment>
<evidence type="ECO:0000256" key="1">
    <source>
        <dbReference type="ARBA" id="ARBA00010875"/>
    </source>
</evidence>
<evidence type="ECO:0000256" key="3">
    <source>
        <dbReference type="ARBA" id="ARBA00022722"/>
    </source>
</evidence>
<comment type="caution">
    <text evidence="9">The sequence shown here is derived from an EMBL/GenBank/DDBJ whole genome shotgun (WGS) entry which is preliminary data.</text>
</comment>
<comment type="function">
    <text evidence="8">Single strand-specific metallo-endoribonuclease involved in late-stage 70S ribosome quality control and in maturation of the 3' terminus of the 16S rRNA.</text>
</comment>
<dbReference type="GO" id="GO:0005737">
    <property type="term" value="C:cytoplasm"/>
    <property type="evidence" value="ECO:0007669"/>
    <property type="project" value="UniProtKB-SubCell"/>
</dbReference>
<dbReference type="GO" id="GO:0004222">
    <property type="term" value="F:metalloendopeptidase activity"/>
    <property type="evidence" value="ECO:0007669"/>
    <property type="project" value="InterPro"/>
</dbReference>
<keyword evidence="10" id="KW-1185">Reference proteome</keyword>
<evidence type="ECO:0000256" key="7">
    <source>
        <dbReference type="ARBA" id="ARBA00022833"/>
    </source>
</evidence>
<dbReference type="EC" id="3.1.-.-" evidence="8"/>
<comment type="similarity">
    <text evidence="1 8">Belongs to the endoribonuclease YbeY family.</text>
</comment>
<dbReference type="NCBIfam" id="TIGR00043">
    <property type="entry name" value="rRNA maturation RNase YbeY"/>
    <property type="match status" value="1"/>
</dbReference>
<keyword evidence="4 8" id="KW-0479">Metal-binding</keyword>